<name>A0ABN9UQ56_9DINO</name>
<feature type="region of interest" description="Disordered" evidence="1">
    <location>
        <begin position="108"/>
        <end position="266"/>
    </location>
</feature>
<feature type="compositionally biased region" description="Basic residues" evidence="1">
    <location>
        <begin position="14"/>
        <end position="25"/>
    </location>
</feature>
<evidence type="ECO:0000313" key="3">
    <source>
        <dbReference type="Proteomes" id="UP001189429"/>
    </source>
</evidence>
<comment type="caution">
    <text evidence="2">The sequence shown here is derived from an EMBL/GenBank/DDBJ whole genome shotgun (WGS) entry which is preliminary data.</text>
</comment>
<evidence type="ECO:0000256" key="1">
    <source>
        <dbReference type="SAM" id="MobiDB-lite"/>
    </source>
</evidence>
<feature type="region of interest" description="Disordered" evidence="1">
    <location>
        <begin position="1"/>
        <end position="27"/>
    </location>
</feature>
<feature type="region of interest" description="Disordered" evidence="1">
    <location>
        <begin position="47"/>
        <end position="95"/>
    </location>
</feature>
<organism evidence="2 3">
    <name type="scientific">Prorocentrum cordatum</name>
    <dbReference type="NCBI Taxonomy" id="2364126"/>
    <lineage>
        <taxon>Eukaryota</taxon>
        <taxon>Sar</taxon>
        <taxon>Alveolata</taxon>
        <taxon>Dinophyceae</taxon>
        <taxon>Prorocentrales</taxon>
        <taxon>Prorocentraceae</taxon>
        <taxon>Prorocentrum</taxon>
    </lineage>
</organism>
<reference evidence="2" key="1">
    <citation type="submission" date="2023-10" db="EMBL/GenBank/DDBJ databases">
        <authorList>
            <person name="Chen Y."/>
            <person name="Shah S."/>
            <person name="Dougan E. K."/>
            <person name="Thang M."/>
            <person name="Chan C."/>
        </authorList>
    </citation>
    <scope>NUCLEOTIDE SEQUENCE [LARGE SCALE GENOMIC DNA]</scope>
</reference>
<sequence length="266" mass="27918">RCGPDDSHLEGVLGRRHRVRPRPLRGPRTCRILPDVAIHSPASSALALPSDELGVPPGPSAQASCGSLGRAPGSGDAGARGTWAWQPPGLRQHAGLRRLGGPEALCHQRPSAARRGRARLPQPPLRAGLPPDLRQPHDSGSSLARSALCEDGSPRPAAREAGRHGMAQPRAASQPHGPAVRGRRHDSQLSFASSEHPGGVRDLAPLRDLRPPRRDSRAAASGRGAAVGSCLGSPSLRIGDAARTGGRRRLQDRRVRRLGAAGSRQA</sequence>
<feature type="non-terminal residue" evidence="2">
    <location>
        <position position="266"/>
    </location>
</feature>
<feature type="compositionally biased region" description="Low complexity" evidence="1">
    <location>
        <begin position="218"/>
        <end position="229"/>
    </location>
</feature>
<dbReference type="Proteomes" id="UP001189429">
    <property type="component" value="Unassembled WGS sequence"/>
</dbReference>
<feature type="compositionally biased region" description="Basic residues" evidence="1">
    <location>
        <begin position="245"/>
        <end position="257"/>
    </location>
</feature>
<evidence type="ECO:0000313" key="2">
    <source>
        <dbReference type="EMBL" id="CAK0861963.1"/>
    </source>
</evidence>
<proteinExistence type="predicted"/>
<keyword evidence="3" id="KW-1185">Reference proteome</keyword>
<protein>
    <submittedName>
        <fullName evidence="2">Uncharacterized protein</fullName>
    </submittedName>
</protein>
<feature type="compositionally biased region" description="Basic and acidic residues" evidence="1">
    <location>
        <begin position="204"/>
        <end position="217"/>
    </location>
</feature>
<dbReference type="EMBL" id="CAUYUJ010016112">
    <property type="protein sequence ID" value="CAK0861963.1"/>
    <property type="molecule type" value="Genomic_DNA"/>
</dbReference>
<accession>A0ABN9UQ56</accession>
<gene>
    <name evidence="2" type="ORF">PCOR1329_LOCUS50497</name>
</gene>
<feature type="non-terminal residue" evidence="2">
    <location>
        <position position="1"/>
    </location>
</feature>